<dbReference type="InterPro" id="IPR014748">
    <property type="entry name" value="Enoyl-CoA_hydra_C"/>
</dbReference>
<dbReference type="PROSITE" id="PS00166">
    <property type="entry name" value="ENOYL_COA_HYDRATASE"/>
    <property type="match status" value="1"/>
</dbReference>
<dbReference type="Gene3D" id="3.90.226.10">
    <property type="entry name" value="2-enoyl-CoA Hydratase, Chain A, domain 1"/>
    <property type="match status" value="1"/>
</dbReference>
<dbReference type="InterPro" id="IPR029045">
    <property type="entry name" value="ClpP/crotonase-like_dom_sf"/>
</dbReference>
<sequence length="252" mass="26050">MEQVIIENMGAWVKITLNRPEAKNALNTAVLAQVAATLTDAAADPAIRAALICGAEGNFAAGADIGEIETKTASEGAVDPRKGHWAAIRAFPKPLVAAVDGFALGGGLELALMADMIVLGADAKLGLPETSLGLIPGAGGAQRLLALAGRARATRLVLGGEIIDAATAYGWGLAGWLADGPALPEAEALIARMCKRAPLALQAAKAALVQGDEQALALSQERAAFERLLDSADKTEGIRAFREKRKPEFRGQ</sequence>
<comment type="caution">
    <text evidence="4">The sequence shown here is derived from an EMBL/GenBank/DDBJ whole genome shotgun (WGS) entry which is preliminary data.</text>
</comment>
<keyword evidence="5" id="KW-1185">Reference proteome</keyword>
<keyword evidence="2" id="KW-0456">Lyase</keyword>
<dbReference type="SUPFAM" id="SSF52096">
    <property type="entry name" value="ClpP/crotonase"/>
    <property type="match status" value="1"/>
</dbReference>
<evidence type="ECO:0000256" key="3">
    <source>
        <dbReference type="RuleBase" id="RU003707"/>
    </source>
</evidence>
<dbReference type="PANTHER" id="PTHR11941:SF54">
    <property type="entry name" value="ENOYL-COA HYDRATASE, MITOCHONDRIAL"/>
    <property type="match status" value="1"/>
</dbReference>
<dbReference type="AlphaFoldDB" id="A0A6M0QPJ9"/>
<name>A0A6M0QPJ9_9RHOB</name>
<dbReference type="FunFam" id="1.10.12.10:FF:000001">
    <property type="entry name" value="Probable enoyl-CoA hydratase, mitochondrial"/>
    <property type="match status" value="1"/>
</dbReference>
<dbReference type="CDD" id="cd06558">
    <property type="entry name" value="crotonase-like"/>
    <property type="match status" value="1"/>
</dbReference>
<dbReference type="PANTHER" id="PTHR11941">
    <property type="entry name" value="ENOYL-COA HYDRATASE-RELATED"/>
    <property type="match status" value="1"/>
</dbReference>
<dbReference type="Proteomes" id="UP000477782">
    <property type="component" value="Unassembled WGS sequence"/>
</dbReference>
<protein>
    <submittedName>
        <fullName evidence="4">2,3-dehydroadipyl-CoA hydratase</fullName>
    </submittedName>
</protein>
<comment type="similarity">
    <text evidence="1 3">Belongs to the enoyl-CoA hydratase/isomerase family.</text>
</comment>
<gene>
    <name evidence="4" type="ORF">G4Z14_03590</name>
</gene>
<proteinExistence type="inferred from homology"/>
<evidence type="ECO:0000256" key="1">
    <source>
        <dbReference type="ARBA" id="ARBA00005254"/>
    </source>
</evidence>
<dbReference type="InterPro" id="IPR001753">
    <property type="entry name" value="Enoyl-CoA_hydra/iso"/>
</dbReference>
<dbReference type="InterPro" id="IPR018376">
    <property type="entry name" value="Enoyl-CoA_hyd/isom_CS"/>
</dbReference>
<evidence type="ECO:0000313" key="5">
    <source>
        <dbReference type="Proteomes" id="UP000477782"/>
    </source>
</evidence>
<dbReference type="GO" id="GO:0006635">
    <property type="term" value="P:fatty acid beta-oxidation"/>
    <property type="evidence" value="ECO:0007669"/>
    <property type="project" value="TreeGrafter"/>
</dbReference>
<organism evidence="4 5">
    <name type="scientific">Tabrizicola oligotrophica</name>
    <dbReference type="NCBI Taxonomy" id="2710650"/>
    <lineage>
        <taxon>Bacteria</taxon>
        <taxon>Pseudomonadati</taxon>
        <taxon>Pseudomonadota</taxon>
        <taxon>Alphaproteobacteria</taxon>
        <taxon>Rhodobacterales</taxon>
        <taxon>Paracoccaceae</taxon>
        <taxon>Tabrizicola</taxon>
    </lineage>
</organism>
<dbReference type="EMBL" id="JAAIVJ010000001">
    <property type="protein sequence ID" value="NEY89369.1"/>
    <property type="molecule type" value="Genomic_DNA"/>
</dbReference>
<dbReference type="Gene3D" id="1.10.12.10">
    <property type="entry name" value="Lyase 2-enoyl-coa Hydratase, Chain A, domain 2"/>
    <property type="match status" value="1"/>
</dbReference>
<dbReference type="Pfam" id="PF00378">
    <property type="entry name" value="ECH_1"/>
    <property type="match status" value="1"/>
</dbReference>
<evidence type="ECO:0000256" key="2">
    <source>
        <dbReference type="ARBA" id="ARBA00023239"/>
    </source>
</evidence>
<accession>A0A6M0QPJ9</accession>
<dbReference type="GO" id="GO:0016836">
    <property type="term" value="F:hydro-lyase activity"/>
    <property type="evidence" value="ECO:0007669"/>
    <property type="project" value="UniProtKB-ARBA"/>
</dbReference>
<reference evidence="4 5" key="1">
    <citation type="submission" date="2020-02" db="EMBL/GenBank/DDBJ databases">
        <authorList>
            <person name="Chen W.-M."/>
        </authorList>
    </citation>
    <scope>NUCLEOTIDE SEQUENCE [LARGE SCALE GENOMIC DNA]</scope>
    <source>
        <strain evidence="4 5">KMS-5</strain>
    </source>
</reference>
<evidence type="ECO:0000313" key="4">
    <source>
        <dbReference type="EMBL" id="NEY89369.1"/>
    </source>
</evidence>
<dbReference type="RefSeq" id="WP_164623369.1">
    <property type="nucleotide sequence ID" value="NZ_JAAIVJ010000001.1"/>
</dbReference>